<dbReference type="InterPro" id="IPR053136">
    <property type="entry name" value="UTP_pyrophosphatase-like"/>
</dbReference>
<sequence length="48" mass="5770">MEYIVAHELAHLHEPHHTPRFWEYLGRAMPDYLSHKQWLAQHGMAYGL</sequence>
<dbReference type="Proteomes" id="UP001595843">
    <property type="component" value="Unassembled WGS sequence"/>
</dbReference>
<dbReference type="InterPro" id="IPR002725">
    <property type="entry name" value="YgjP-like_metallopeptidase"/>
</dbReference>
<proteinExistence type="predicted"/>
<protein>
    <submittedName>
        <fullName evidence="2">YgjP-like metallopeptidase domain-containing protein</fullName>
    </submittedName>
</protein>
<organism evidence="2 3">
    <name type="scientific">Salinithrix halophila</name>
    <dbReference type="NCBI Taxonomy" id="1485204"/>
    <lineage>
        <taxon>Bacteria</taxon>
        <taxon>Bacillati</taxon>
        <taxon>Bacillota</taxon>
        <taxon>Bacilli</taxon>
        <taxon>Bacillales</taxon>
        <taxon>Thermoactinomycetaceae</taxon>
        <taxon>Salinithrix</taxon>
    </lineage>
</organism>
<dbReference type="EMBL" id="JBHSAP010000018">
    <property type="protein sequence ID" value="MFC4077776.1"/>
    <property type="molecule type" value="Genomic_DNA"/>
</dbReference>
<dbReference type="PANTHER" id="PTHR30399">
    <property type="entry name" value="UNCHARACTERIZED PROTEIN YGJP"/>
    <property type="match status" value="1"/>
</dbReference>
<comment type="caution">
    <text evidence="2">The sequence shown here is derived from an EMBL/GenBank/DDBJ whole genome shotgun (WGS) entry which is preliminary data.</text>
</comment>
<accession>A0ABV8JG91</accession>
<name>A0ABV8JG91_9BACL</name>
<evidence type="ECO:0000259" key="1">
    <source>
        <dbReference type="Pfam" id="PF01863"/>
    </source>
</evidence>
<reference evidence="3" key="1">
    <citation type="journal article" date="2019" name="Int. J. Syst. Evol. Microbiol.">
        <title>The Global Catalogue of Microorganisms (GCM) 10K type strain sequencing project: providing services to taxonomists for standard genome sequencing and annotation.</title>
        <authorList>
            <consortium name="The Broad Institute Genomics Platform"/>
            <consortium name="The Broad Institute Genome Sequencing Center for Infectious Disease"/>
            <person name="Wu L."/>
            <person name="Ma J."/>
        </authorList>
    </citation>
    <scope>NUCLEOTIDE SEQUENCE [LARGE SCALE GENOMIC DNA]</scope>
    <source>
        <strain evidence="3">IBRC-M 10813</strain>
    </source>
</reference>
<feature type="domain" description="YgjP-like metallopeptidase" evidence="1">
    <location>
        <begin position="2"/>
        <end position="42"/>
    </location>
</feature>
<evidence type="ECO:0000313" key="2">
    <source>
        <dbReference type="EMBL" id="MFC4077776.1"/>
    </source>
</evidence>
<dbReference type="Gene3D" id="3.30.2010.10">
    <property type="entry name" value="Metalloproteases ('zincins'), catalytic domain"/>
    <property type="match status" value="1"/>
</dbReference>
<keyword evidence="3" id="KW-1185">Reference proteome</keyword>
<dbReference type="CDD" id="cd07344">
    <property type="entry name" value="M48_yhfN_like"/>
    <property type="match status" value="1"/>
</dbReference>
<evidence type="ECO:0000313" key="3">
    <source>
        <dbReference type="Proteomes" id="UP001595843"/>
    </source>
</evidence>
<gene>
    <name evidence="2" type="ORF">ACFOUO_13315</name>
</gene>
<dbReference type="PANTHER" id="PTHR30399:SF1">
    <property type="entry name" value="UTP PYROPHOSPHATASE"/>
    <property type="match status" value="1"/>
</dbReference>
<dbReference type="Pfam" id="PF01863">
    <property type="entry name" value="YgjP-like"/>
    <property type="match status" value="1"/>
</dbReference>